<feature type="region of interest" description="Disordered" evidence="1">
    <location>
        <begin position="1"/>
        <end position="74"/>
    </location>
</feature>
<dbReference type="Proteomes" id="UP001331515">
    <property type="component" value="Unassembled WGS sequence"/>
</dbReference>
<dbReference type="AlphaFoldDB" id="A0AAN8GZG3"/>
<feature type="compositionally biased region" description="Basic and acidic residues" evidence="1">
    <location>
        <begin position="1"/>
        <end position="12"/>
    </location>
</feature>
<feature type="compositionally biased region" description="Basic and acidic residues" evidence="1">
    <location>
        <begin position="30"/>
        <end position="39"/>
    </location>
</feature>
<evidence type="ECO:0000256" key="1">
    <source>
        <dbReference type="SAM" id="MobiDB-lite"/>
    </source>
</evidence>
<organism evidence="2 3">
    <name type="scientific">Champsocephalus gunnari</name>
    <name type="common">Mackerel icefish</name>
    <dbReference type="NCBI Taxonomy" id="52237"/>
    <lineage>
        <taxon>Eukaryota</taxon>
        <taxon>Metazoa</taxon>
        <taxon>Chordata</taxon>
        <taxon>Craniata</taxon>
        <taxon>Vertebrata</taxon>
        <taxon>Euteleostomi</taxon>
        <taxon>Actinopterygii</taxon>
        <taxon>Neopterygii</taxon>
        <taxon>Teleostei</taxon>
        <taxon>Neoteleostei</taxon>
        <taxon>Acanthomorphata</taxon>
        <taxon>Eupercaria</taxon>
        <taxon>Perciformes</taxon>
        <taxon>Notothenioidei</taxon>
        <taxon>Channichthyidae</taxon>
        <taxon>Champsocephalus</taxon>
    </lineage>
</organism>
<feature type="compositionally biased region" description="Basic and acidic residues" evidence="1">
    <location>
        <begin position="57"/>
        <end position="74"/>
    </location>
</feature>
<sequence>MEEKRRWTEIKRSVSQTSRGSPEESLIDGDIDRRSEDPSLRGNEASGSDARSTFARLETESSRELGGEGKKDKC</sequence>
<accession>A0AAN8GZG3</accession>
<name>A0AAN8GZG3_CHAGU</name>
<protein>
    <submittedName>
        <fullName evidence="2">Uncharacterized protein</fullName>
    </submittedName>
</protein>
<evidence type="ECO:0000313" key="2">
    <source>
        <dbReference type="EMBL" id="KAK5896227.1"/>
    </source>
</evidence>
<reference evidence="2 3" key="1">
    <citation type="journal article" date="2023" name="Mol. Biol. Evol.">
        <title>Genomics of Secondarily Temperate Adaptation in the Only Non-Antarctic Icefish.</title>
        <authorList>
            <person name="Rivera-Colon A.G."/>
            <person name="Rayamajhi N."/>
            <person name="Minhas B.F."/>
            <person name="Madrigal G."/>
            <person name="Bilyk K.T."/>
            <person name="Yoon V."/>
            <person name="Hune M."/>
            <person name="Gregory S."/>
            <person name="Cheng C.H.C."/>
            <person name="Catchen J.M."/>
        </authorList>
    </citation>
    <scope>NUCLEOTIDE SEQUENCE [LARGE SCALE GENOMIC DNA]</scope>
    <source>
        <tissue evidence="2">White muscle</tissue>
    </source>
</reference>
<gene>
    <name evidence="2" type="ORF">CgunFtcFv8_009850</name>
</gene>
<comment type="caution">
    <text evidence="2">The sequence shown here is derived from an EMBL/GenBank/DDBJ whole genome shotgun (WGS) entry which is preliminary data.</text>
</comment>
<keyword evidence="3" id="KW-1185">Reference proteome</keyword>
<dbReference type="EMBL" id="JAURVH010001534">
    <property type="protein sequence ID" value="KAK5896227.1"/>
    <property type="molecule type" value="Genomic_DNA"/>
</dbReference>
<evidence type="ECO:0000313" key="3">
    <source>
        <dbReference type="Proteomes" id="UP001331515"/>
    </source>
</evidence>
<proteinExistence type="predicted"/>